<evidence type="ECO:0000259" key="1">
    <source>
        <dbReference type="Pfam" id="PF05699"/>
    </source>
</evidence>
<feature type="non-terminal residue" evidence="2">
    <location>
        <position position="1"/>
    </location>
</feature>
<sequence>EADENGDPDPELAPDDYGRAGISCIRISLEKSIQKLEQYVCLMEQSPAYWSAMILHPGLKRKWIDYFLTPAHARRAFASFKELYDKEYAHIDSRRRPLLVPPTFYDAPEDPDNKDEIAEYLKEPFLPVDDVQAWWITNKGRLPRLLRMAFDL</sequence>
<name>A0AAN6MX40_9PEZI</name>
<dbReference type="SUPFAM" id="SSF53098">
    <property type="entry name" value="Ribonuclease H-like"/>
    <property type="match status" value="1"/>
</dbReference>
<feature type="non-terminal residue" evidence="2">
    <location>
        <position position="152"/>
    </location>
</feature>
<dbReference type="Pfam" id="PF05699">
    <property type="entry name" value="Dimer_Tnp_hAT"/>
    <property type="match status" value="1"/>
</dbReference>
<dbReference type="GO" id="GO:0046983">
    <property type="term" value="F:protein dimerization activity"/>
    <property type="evidence" value="ECO:0007669"/>
    <property type="project" value="InterPro"/>
</dbReference>
<accession>A0AAN6MX40</accession>
<organism evidence="2 3">
    <name type="scientific">Diplogelasinospora grovesii</name>
    <dbReference type="NCBI Taxonomy" id="303347"/>
    <lineage>
        <taxon>Eukaryota</taxon>
        <taxon>Fungi</taxon>
        <taxon>Dikarya</taxon>
        <taxon>Ascomycota</taxon>
        <taxon>Pezizomycotina</taxon>
        <taxon>Sordariomycetes</taxon>
        <taxon>Sordariomycetidae</taxon>
        <taxon>Sordariales</taxon>
        <taxon>Diplogelasinosporaceae</taxon>
        <taxon>Diplogelasinospora</taxon>
    </lineage>
</organism>
<comment type="caution">
    <text evidence="2">The sequence shown here is derived from an EMBL/GenBank/DDBJ whole genome shotgun (WGS) entry which is preliminary data.</text>
</comment>
<feature type="domain" description="HAT C-terminal dimerisation" evidence="1">
    <location>
        <begin position="116"/>
        <end position="152"/>
    </location>
</feature>
<evidence type="ECO:0000313" key="2">
    <source>
        <dbReference type="EMBL" id="KAK3934123.1"/>
    </source>
</evidence>
<proteinExistence type="predicted"/>
<gene>
    <name evidence="2" type="ORF">QBC46DRAFT_230694</name>
</gene>
<keyword evidence="3" id="KW-1185">Reference proteome</keyword>
<dbReference type="InterPro" id="IPR012337">
    <property type="entry name" value="RNaseH-like_sf"/>
</dbReference>
<evidence type="ECO:0000313" key="3">
    <source>
        <dbReference type="Proteomes" id="UP001303473"/>
    </source>
</evidence>
<dbReference type="AlphaFoldDB" id="A0AAN6MX40"/>
<dbReference type="InterPro" id="IPR008906">
    <property type="entry name" value="HATC_C_dom"/>
</dbReference>
<reference evidence="3" key="1">
    <citation type="journal article" date="2023" name="Mol. Phylogenet. Evol.">
        <title>Genome-scale phylogeny and comparative genomics of the fungal order Sordariales.</title>
        <authorList>
            <person name="Hensen N."/>
            <person name="Bonometti L."/>
            <person name="Westerberg I."/>
            <person name="Brannstrom I.O."/>
            <person name="Guillou S."/>
            <person name="Cros-Aarteil S."/>
            <person name="Calhoun S."/>
            <person name="Haridas S."/>
            <person name="Kuo A."/>
            <person name="Mondo S."/>
            <person name="Pangilinan J."/>
            <person name="Riley R."/>
            <person name="LaButti K."/>
            <person name="Andreopoulos B."/>
            <person name="Lipzen A."/>
            <person name="Chen C."/>
            <person name="Yan M."/>
            <person name="Daum C."/>
            <person name="Ng V."/>
            <person name="Clum A."/>
            <person name="Steindorff A."/>
            <person name="Ohm R.A."/>
            <person name="Martin F."/>
            <person name="Silar P."/>
            <person name="Natvig D.O."/>
            <person name="Lalanne C."/>
            <person name="Gautier V."/>
            <person name="Ament-Velasquez S.L."/>
            <person name="Kruys A."/>
            <person name="Hutchinson M.I."/>
            <person name="Powell A.J."/>
            <person name="Barry K."/>
            <person name="Miller A.N."/>
            <person name="Grigoriev I.V."/>
            <person name="Debuchy R."/>
            <person name="Gladieux P."/>
            <person name="Hiltunen Thoren M."/>
            <person name="Johannesson H."/>
        </authorList>
    </citation>
    <scope>NUCLEOTIDE SEQUENCE [LARGE SCALE GENOMIC DNA]</scope>
    <source>
        <strain evidence="3">CBS 340.73</strain>
    </source>
</reference>
<protein>
    <recommendedName>
        <fullName evidence="1">HAT C-terminal dimerisation domain-containing protein</fullName>
    </recommendedName>
</protein>
<dbReference type="EMBL" id="MU854025">
    <property type="protein sequence ID" value="KAK3934123.1"/>
    <property type="molecule type" value="Genomic_DNA"/>
</dbReference>
<dbReference type="Proteomes" id="UP001303473">
    <property type="component" value="Unassembled WGS sequence"/>
</dbReference>